<sequence>MSATYACISVSATGDTATSARRCNATATSSTYRSANQAKQGRAVCWTARSTRHAAAHLWCQC</sequence>
<name>A0A316VQE1_9BASI</name>
<proteinExistence type="predicted"/>
<dbReference type="AlphaFoldDB" id="A0A316VQE1"/>
<dbReference type="Proteomes" id="UP000245783">
    <property type="component" value="Unassembled WGS sequence"/>
</dbReference>
<reference evidence="1 2" key="1">
    <citation type="journal article" date="2018" name="Mol. Biol. Evol.">
        <title>Broad Genomic Sampling Reveals a Smut Pathogenic Ancestry of the Fungal Clade Ustilaginomycotina.</title>
        <authorList>
            <person name="Kijpornyongpan T."/>
            <person name="Mondo S.J."/>
            <person name="Barry K."/>
            <person name="Sandor L."/>
            <person name="Lee J."/>
            <person name="Lipzen A."/>
            <person name="Pangilinan J."/>
            <person name="LaButti K."/>
            <person name="Hainaut M."/>
            <person name="Henrissat B."/>
            <person name="Grigoriev I.V."/>
            <person name="Spatafora J.W."/>
            <person name="Aime M.C."/>
        </authorList>
    </citation>
    <scope>NUCLEOTIDE SEQUENCE [LARGE SCALE GENOMIC DNA]</scope>
    <source>
        <strain evidence="1 2">MCA 4658</strain>
    </source>
</reference>
<dbReference type="InParanoid" id="A0A316VQE1"/>
<dbReference type="RefSeq" id="XP_025367019.1">
    <property type="nucleotide sequence ID" value="XM_025514733.1"/>
</dbReference>
<evidence type="ECO:0000313" key="2">
    <source>
        <dbReference type="Proteomes" id="UP000245783"/>
    </source>
</evidence>
<keyword evidence="2" id="KW-1185">Reference proteome</keyword>
<dbReference type="EMBL" id="KZ819441">
    <property type="protein sequence ID" value="PWN39859.1"/>
    <property type="molecule type" value="Genomic_DNA"/>
</dbReference>
<gene>
    <name evidence="1" type="ORF">IE81DRAFT_326121</name>
</gene>
<protein>
    <submittedName>
        <fullName evidence="1">Uncharacterized protein</fullName>
    </submittedName>
</protein>
<dbReference type="GeneID" id="37036603"/>
<accession>A0A316VQE1</accession>
<evidence type="ECO:0000313" key="1">
    <source>
        <dbReference type="EMBL" id="PWN39859.1"/>
    </source>
</evidence>
<organism evidence="1 2">
    <name type="scientific">Ceraceosorus guamensis</name>
    <dbReference type="NCBI Taxonomy" id="1522189"/>
    <lineage>
        <taxon>Eukaryota</taxon>
        <taxon>Fungi</taxon>
        <taxon>Dikarya</taxon>
        <taxon>Basidiomycota</taxon>
        <taxon>Ustilaginomycotina</taxon>
        <taxon>Exobasidiomycetes</taxon>
        <taxon>Ceraceosorales</taxon>
        <taxon>Ceraceosoraceae</taxon>
        <taxon>Ceraceosorus</taxon>
    </lineage>
</organism>